<keyword evidence="12" id="KW-1003">Cell membrane</keyword>
<evidence type="ECO:0000256" key="10">
    <source>
        <dbReference type="ARBA" id="ARBA00025198"/>
    </source>
</evidence>
<keyword evidence="8 12" id="KW-0472">Membrane</keyword>
<evidence type="ECO:0000256" key="1">
    <source>
        <dbReference type="ARBA" id="ARBA00005513"/>
    </source>
</evidence>
<dbReference type="NCBIfam" id="TIGR01144">
    <property type="entry name" value="ATP_synt_b"/>
    <property type="match status" value="1"/>
</dbReference>
<dbReference type="GO" id="GO:0012505">
    <property type="term" value="C:endomembrane system"/>
    <property type="evidence" value="ECO:0007669"/>
    <property type="project" value="UniProtKB-SubCell"/>
</dbReference>
<evidence type="ECO:0000313" key="14">
    <source>
        <dbReference type="EMBL" id="PIS07228.1"/>
    </source>
</evidence>
<proteinExistence type="inferred from homology"/>
<comment type="similarity">
    <text evidence="1 12 13">Belongs to the ATPase B chain family.</text>
</comment>
<dbReference type="GO" id="GO:0005886">
    <property type="term" value="C:plasma membrane"/>
    <property type="evidence" value="ECO:0007669"/>
    <property type="project" value="UniProtKB-SubCell"/>
</dbReference>
<name>A0A2M6R9E6_9BACT</name>
<evidence type="ECO:0000256" key="7">
    <source>
        <dbReference type="ARBA" id="ARBA00023065"/>
    </source>
</evidence>
<keyword evidence="3 12" id="KW-0138">CF(0)</keyword>
<dbReference type="GO" id="GO:0046961">
    <property type="term" value="F:proton-transporting ATPase activity, rotational mechanism"/>
    <property type="evidence" value="ECO:0007669"/>
    <property type="project" value="TreeGrafter"/>
</dbReference>
<evidence type="ECO:0000256" key="5">
    <source>
        <dbReference type="ARBA" id="ARBA00022781"/>
    </source>
</evidence>
<evidence type="ECO:0000256" key="2">
    <source>
        <dbReference type="ARBA" id="ARBA00022448"/>
    </source>
</evidence>
<evidence type="ECO:0000256" key="3">
    <source>
        <dbReference type="ARBA" id="ARBA00022547"/>
    </source>
</evidence>
<comment type="function">
    <text evidence="10 12">F(1)F(0) ATP synthase produces ATP from ADP in the presence of a proton or sodium gradient. F-type ATPases consist of two structural domains, F(1) containing the extramembraneous catalytic core and F(0) containing the membrane proton channel, linked together by a central stalk and a peripheral stalk. During catalysis, ATP synthesis in the catalytic domain of F(1) is coupled via a rotary mechanism of the central stalk subunits to proton translocation.</text>
</comment>
<dbReference type="PANTHER" id="PTHR33445:SF2">
    <property type="entry name" value="ATP SYNTHASE SUBUNIT B', CHLOROPLASTIC"/>
    <property type="match status" value="1"/>
</dbReference>
<evidence type="ECO:0000256" key="12">
    <source>
        <dbReference type="HAMAP-Rule" id="MF_01398"/>
    </source>
</evidence>
<dbReference type="GO" id="GO:0045259">
    <property type="term" value="C:proton-transporting ATP synthase complex"/>
    <property type="evidence" value="ECO:0007669"/>
    <property type="project" value="UniProtKB-KW"/>
</dbReference>
<keyword evidence="2 12" id="KW-0813">Transport</keyword>
<keyword evidence="6 12" id="KW-1133">Transmembrane helix</keyword>
<dbReference type="GO" id="GO:0046933">
    <property type="term" value="F:proton-transporting ATP synthase activity, rotational mechanism"/>
    <property type="evidence" value="ECO:0007669"/>
    <property type="project" value="UniProtKB-UniRule"/>
</dbReference>
<sequence length="202" mass="22418">MSTITTEQSIPIELNGDTPVFGDTSSAQLISELSTSPEQSGIGALGINGTTLVFQILNFIILYLLLSKFLFKPVVKILGQRREIIEGSLIKAHEIDSEKESWEKKHRDLLDRATKESQEIIALSKKTALENKQKIAQETKIEQEAIIASTIATIEAAKEESLQQAKRELTDLVVQTVKKVSHGVINDADHVKIIETTLKEKK</sequence>
<feature type="transmembrane region" description="Helical" evidence="12">
    <location>
        <begin position="42"/>
        <end position="66"/>
    </location>
</feature>
<keyword evidence="9 12" id="KW-0066">ATP synthesis</keyword>
<keyword evidence="5 12" id="KW-0375">Hydrogen ion transport</keyword>
<reference evidence="15" key="1">
    <citation type="submission" date="2017-09" db="EMBL/GenBank/DDBJ databases">
        <title>Depth-based differentiation of microbial function through sediment-hosted aquifers and enrichment of novel symbionts in the deep terrestrial subsurface.</title>
        <authorList>
            <person name="Probst A.J."/>
            <person name="Ladd B."/>
            <person name="Jarett J.K."/>
            <person name="Geller-Mcgrath D.E."/>
            <person name="Sieber C.M.K."/>
            <person name="Emerson J.B."/>
            <person name="Anantharaman K."/>
            <person name="Thomas B.C."/>
            <person name="Malmstrom R."/>
            <person name="Stieglmeier M."/>
            <person name="Klingl A."/>
            <person name="Woyke T."/>
            <person name="Ryan C.M."/>
            <person name="Banfield J.F."/>
        </authorList>
    </citation>
    <scope>NUCLEOTIDE SEQUENCE [LARGE SCALE GENOMIC DNA]</scope>
</reference>
<gene>
    <name evidence="12 14" type="primary">atpF</name>
    <name evidence="14" type="ORF">COT79_00405</name>
</gene>
<evidence type="ECO:0000256" key="13">
    <source>
        <dbReference type="RuleBase" id="RU003848"/>
    </source>
</evidence>
<accession>A0A2M6R9E6</accession>
<evidence type="ECO:0000256" key="8">
    <source>
        <dbReference type="ARBA" id="ARBA00023136"/>
    </source>
</evidence>
<evidence type="ECO:0000256" key="4">
    <source>
        <dbReference type="ARBA" id="ARBA00022692"/>
    </source>
</evidence>
<organism evidence="14 15">
    <name type="scientific">Candidatus Berkelbacteria bacterium CG10_big_fil_rev_8_21_14_0_10_43_14</name>
    <dbReference type="NCBI Taxonomy" id="1974515"/>
    <lineage>
        <taxon>Bacteria</taxon>
        <taxon>Candidatus Berkelbacteria</taxon>
    </lineage>
</organism>
<comment type="subunit">
    <text evidence="12">F-type ATPases have 2 components, F(1) - the catalytic core - and F(0) - the membrane proton channel. F(1) has five subunits: alpha(3), beta(3), gamma(1), delta(1), epsilon(1). F(0) has three main subunits: a(1), b(2) and c(10-14). The alpha and beta chains form an alternating ring which encloses part of the gamma chain. F(1) is attached to F(0) by a central stalk formed by the gamma and epsilon chains, while a peripheral stalk is formed by the delta and b chains.</text>
</comment>
<dbReference type="PANTHER" id="PTHR33445">
    <property type="entry name" value="ATP SYNTHASE SUBUNIT B', CHLOROPLASTIC"/>
    <property type="match status" value="1"/>
</dbReference>
<dbReference type="InterPro" id="IPR002146">
    <property type="entry name" value="ATP_synth_b/b'su_bac/chlpt"/>
</dbReference>
<keyword evidence="4 12" id="KW-0812">Transmembrane</keyword>
<dbReference type="CDD" id="cd06503">
    <property type="entry name" value="ATP-synt_Fo_b"/>
    <property type="match status" value="1"/>
</dbReference>
<protein>
    <recommendedName>
        <fullName evidence="12">ATP synthase subunit b</fullName>
    </recommendedName>
    <alternativeName>
        <fullName evidence="12">ATP synthase F(0) sector subunit b</fullName>
    </alternativeName>
    <alternativeName>
        <fullName evidence="12">ATPase subunit I</fullName>
    </alternativeName>
    <alternativeName>
        <fullName evidence="12">F-type ATPase subunit b</fullName>
        <shortName evidence="12">F-ATPase subunit b</shortName>
    </alternativeName>
</protein>
<evidence type="ECO:0000313" key="15">
    <source>
        <dbReference type="Proteomes" id="UP000231162"/>
    </source>
</evidence>
<comment type="caution">
    <text evidence="14">The sequence shown here is derived from an EMBL/GenBank/DDBJ whole genome shotgun (WGS) entry which is preliminary data.</text>
</comment>
<dbReference type="HAMAP" id="MF_01398">
    <property type="entry name" value="ATP_synth_b_bprime"/>
    <property type="match status" value="1"/>
</dbReference>
<dbReference type="AlphaFoldDB" id="A0A2M6R9E6"/>
<dbReference type="Proteomes" id="UP000231162">
    <property type="component" value="Unassembled WGS sequence"/>
</dbReference>
<evidence type="ECO:0000256" key="11">
    <source>
        <dbReference type="ARBA" id="ARBA00037847"/>
    </source>
</evidence>
<evidence type="ECO:0000256" key="9">
    <source>
        <dbReference type="ARBA" id="ARBA00023310"/>
    </source>
</evidence>
<dbReference type="EMBL" id="PEZX01000008">
    <property type="protein sequence ID" value="PIS07228.1"/>
    <property type="molecule type" value="Genomic_DNA"/>
</dbReference>
<comment type="subcellular location">
    <subcellularLocation>
        <location evidence="12">Cell membrane</location>
        <topology evidence="12">Single-pass membrane protein</topology>
    </subcellularLocation>
    <subcellularLocation>
        <location evidence="11">Endomembrane system</location>
        <topology evidence="11">Single-pass membrane protein</topology>
    </subcellularLocation>
</comment>
<dbReference type="InterPro" id="IPR005864">
    <property type="entry name" value="ATP_synth_F0_bsu_bac"/>
</dbReference>
<keyword evidence="7 12" id="KW-0406">Ion transport</keyword>
<evidence type="ECO:0000256" key="6">
    <source>
        <dbReference type="ARBA" id="ARBA00022989"/>
    </source>
</evidence>
<dbReference type="InterPro" id="IPR050059">
    <property type="entry name" value="ATP_synthase_B_chain"/>
</dbReference>
<comment type="function">
    <text evidence="12">Component of the F(0) channel, it forms part of the peripheral stalk, linking F(1) to F(0).</text>
</comment>
<dbReference type="Pfam" id="PF00430">
    <property type="entry name" value="ATP-synt_B"/>
    <property type="match status" value="1"/>
</dbReference>